<dbReference type="PANTHER" id="PTHR43381:SF4">
    <property type="entry name" value="EUKARYOTIC TRANSLATION INITIATION FACTOR 5B"/>
    <property type="match status" value="1"/>
</dbReference>
<dbReference type="Gene3D" id="3.40.50.300">
    <property type="entry name" value="P-loop containing nucleotide triphosphate hydrolases"/>
    <property type="match status" value="1"/>
</dbReference>
<evidence type="ECO:0000313" key="9">
    <source>
        <dbReference type="Proteomes" id="UP000807159"/>
    </source>
</evidence>
<dbReference type="InterPro" id="IPR015760">
    <property type="entry name" value="TIF_IF2"/>
</dbReference>
<feature type="compositionally biased region" description="Basic residues" evidence="6">
    <location>
        <begin position="183"/>
        <end position="192"/>
    </location>
</feature>
<feature type="region of interest" description="Disordered" evidence="6">
    <location>
        <begin position="1"/>
        <end position="431"/>
    </location>
</feature>
<proteinExistence type="inferred from homology"/>
<dbReference type="FunFam" id="3.40.50.300:FF:000112">
    <property type="entry name" value="Eukaryotic translation initiation factor 5B"/>
    <property type="match status" value="1"/>
</dbReference>
<keyword evidence="2" id="KW-0396">Initiation factor</keyword>
<keyword evidence="3" id="KW-0547">Nucleotide-binding</keyword>
<evidence type="ECO:0000256" key="4">
    <source>
        <dbReference type="ARBA" id="ARBA00022917"/>
    </source>
</evidence>
<feature type="compositionally biased region" description="Basic residues" evidence="6">
    <location>
        <begin position="128"/>
        <end position="137"/>
    </location>
</feature>
<dbReference type="CDD" id="cd03703">
    <property type="entry name" value="aeIF5B_II"/>
    <property type="match status" value="1"/>
</dbReference>
<dbReference type="GO" id="GO:0005739">
    <property type="term" value="C:mitochondrion"/>
    <property type="evidence" value="ECO:0007669"/>
    <property type="project" value="TreeGrafter"/>
</dbReference>
<accession>A0A8T2WK49</accession>
<feature type="compositionally biased region" description="Low complexity" evidence="6">
    <location>
        <begin position="200"/>
        <end position="211"/>
    </location>
</feature>
<keyword evidence="5" id="KW-0342">GTP-binding</keyword>
<feature type="compositionally biased region" description="Basic residues" evidence="6">
    <location>
        <begin position="303"/>
        <end position="312"/>
    </location>
</feature>
<feature type="compositionally biased region" description="Acidic residues" evidence="6">
    <location>
        <begin position="95"/>
        <end position="108"/>
    </location>
</feature>
<evidence type="ECO:0000259" key="7">
    <source>
        <dbReference type="PROSITE" id="PS51722"/>
    </source>
</evidence>
<feature type="region of interest" description="Disordered" evidence="6">
    <location>
        <begin position="547"/>
        <end position="570"/>
    </location>
</feature>
<dbReference type="AlphaFoldDB" id="A0A8T2WK49"/>
<dbReference type="PANTHER" id="PTHR43381">
    <property type="entry name" value="TRANSLATION INITIATION FACTOR IF-2-RELATED"/>
    <property type="match status" value="1"/>
</dbReference>
<keyword evidence="4" id="KW-0648">Protein biosynthesis</keyword>
<dbReference type="InterPro" id="IPR005225">
    <property type="entry name" value="Small_GTP-bd"/>
</dbReference>
<feature type="compositionally biased region" description="Acidic residues" evidence="6">
    <location>
        <begin position="490"/>
        <end position="514"/>
    </location>
</feature>
<dbReference type="Proteomes" id="UP000807159">
    <property type="component" value="Chromosome 19"/>
</dbReference>
<gene>
    <name evidence="8" type="ORF">H0E87_030359</name>
</gene>
<dbReference type="PRINTS" id="PR00315">
    <property type="entry name" value="ELONGATNFCT"/>
</dbReference>
<dbReference type="Gene3D" id="2.40.30.10">
    <property type="entry name" value="Translation factors"/>
    <property type="match status" value="2"/>
</dbReference>
<organism evidence="8 9">
    <name type="scientific">Populus deltoides</name>
    <name type="common">Eastern poplar</name>
    <name type="synonym">Eastern cottonwood</name>
    <dbReference type="NCBI Taxonomy" id="3696"/>
    <lineage>
        <taxon>Eukaryota</taxon>
        <taxon>Viridiplantae</taxon>
        <taxon>Streptophyta</taxon>
        <taxon>Embryophyta</taxon>
        <taxon>Tracheophyta</taxon>
        <taxon>Spermatophyta</taxon>
        <taxon>Magnoliopsida</taxon>
        <taxon>eudicotyledons</taxon>
        <taxon>Gunneridae</taxon>
        <taxon>Pentapetalae</taxon>
        <taxon>rosids</taxon>
        <taxon>fabids</taxon>
        <taxon>Malpighiales</taxon>
        <taxon>Salicaceae</taxon>
        <taxon>Saliceae</taxon>
        <taxon>Populus</taxon>
    </lineage>
</organism>
<feature type="region of interest" description="Disordered" evidence="6">
    <location>
        <begin position="601"/>
        <end position="628"/>
    </location>
</feature>
<dbReference type="NCBIfam" id="TIGR00231">
    <property type="entry name" value="small_GTP"/>
    <property type="match status" value="1"/>
</dbReference>
<evidence type="ECO:0000256" key="1">
    <source>
        <dbReference type="ARBA" id="ARBA00007733"/>
    </source>
</evidence>
<dbReference type="GO" id="GO:0003743">
    <property type="term" value="F:translation initiation factor activity"/>
    <property type="evidence" value="ECO:0007669"/>
    <property type="project" value="UniProtKB-KW"/>
</dbReference>
<dbReference type="GO" id="GO:0003924">
    <property type="term" value="F:GTPase activity"/>
    <property type="evidence" value="ECO:0007669"/>
    <property type="project" value="InterPro"/>
</dbReference>
<dbReference type="InterPro" id="IPR000795">
    <property type="entry name" value="T_Tr_GTP-bd_dom"/>
</dbReference>
<name>A0A8T2WK49_POPDE</name>
<feature type="compositionally biased region" description="Basic and acidic residues" evidence="6">
    <location>
        <begin position="42"/>
        <end position="51"/>
    </location>
</feature>
<dbReference type="Pfam" id="PF00009">
    <property type="entry name" value="GTP_EFTU"/>
    <property type="match status" value="1"/>
</dbReference>
<dbReference type="GO" id="GO:0005525">
    <property type="term" value="F:GTP binding"/>
    <property type="evidence" value="ECO:0007669"/>
    <property type="project" value="UniProtKB-KW"/>
</dbReference>
<reference evidence="8" key="1">
    <citation type="journal article" date="2021" name="J. Hered.">
        <title>Genome Assembly of Salicaceae Populus deltoides (Eastern Cottonwood) I-69 Based on Nanopore Sequencing and Hi-C Technologies.</title>
        <authorList>
            <person name="Bai S."/>
            <person name="Wu H."/>
            <person name="Zhang J."/>
            <person name="Pan Z."/>
            <person name="Zhao W."/>
            <person name="Li Z."/>
            <person name="Tong C."/>
        </authorList>
    </citation>
    <scope>NUCLEOTIDE SEQUENCE</scope>
    <source>
        <tissue evidence="8">Leaf</tissue>
    </source>
</reference>
<protein>
    <recommendedName>
        <fullName evidence="7">Tr-type G domain-containing protein</fullName>
    </recommendedName>
</protein>
<feature type="compositionally biased region" description="Basic and acidic residues" evidence="6">
    <location>
        <begin position="313"/>
        <end position="431"/>
    </location>
</feature>
<feature type="domain" description="Tr-type G" evidence="7">
    <location>
        <begin position="652"/>
        <end position="868"/>
    </location>
</feature>
<dbReference type="SUPFAM" id="SSF50447">
    <property type="entry name" value="Translation proteins"/>
    <property type="match status" value="1"/>
</dbReference>
<dbReference type="CDD" id="cd01887">
    <property type="entry name" value="IF2_eIF5B"/>
    <property type="match status" value="1"/>
</dbReference>
<feature type="compositionally biased region" description="Basic residues" evidence="6">
    <location>
        <begin position="458"/>
        <end position="468"/>
    </location>
</feature>
<comment type="caution">
    <text evidence="8">The sequence shown here is derived from an EMBL/GenBank/DDBJ whole genome shotgun (WGS) entry which is preliminary data.</text>
</comment>
<feature type="compositionally biased region" description="Basic and acidic residues" evidence="6">
    <location>
        <begin position="217"/>
        <end position="230"/>
    </location>
</feature>
<dbReference type="InterPro" id="IPR009000">
    <property type="entry name" value="Transl_B-barrel_sf"/>
</dbReference>
<comment type="similarity">
    <text evidence="1">Belongs to the TRAFAC class translation factor GTPase superfamily. Classic translation factor GTPase family. IF-2 subfamily.</text>
</comment>
<feature type="compositionally biased region" description="Basic and acidic residues" evidence="6">
    <location>
        <begin position="478"/>
        <end position="489"/>
    </location>
</feature>
<feature type="compositionally biased region" description="Acidic residues" evidence="6">
    <location>
        <begin position="154"/>
        <end position="177"/>
    </location>
</feature>
<evidence type="ECO:0000256" key="5">
    <source>
        <dbReference type="ARBA" id="ARBA00023134"/>
    </source>
</evidence>
<dbReference type="InterPro" id="IPR027417">
    <property type="entry name" value="P-loop_NTPase"/>
</dbReference>
<evidence type="ECO:0000256" key="3">
    <source>
        <dbReference type="ARBA" id="ARBA00022741"/>
    </source>
</evidence>
<feature type="region of interest" description="Disordered" evidence="6">
    <location>
        <begin position="522"/>
        <end position="541"/>
    </location>
</feature>
<dbReference type="PROSITE" id="PS51722">
    <property type="entry name" value="G_TR_2"/>
    <property type="match status" value="1"/>
</dbReference>
<dbReference type="SUPFAM" id="SSF52540">
    <property type="entry name" value="P-loop containing nucleoside triphosphate hydrolases"/>
    <property type="match status" value="1"/>
</dbReference>
<feature type="region of interest" description="Disordered" evidence="6">
    <location>
        <begin position="443"/>
        <end position="515"/>
    </location>
</feature>
<feature type="compositionally biased region" description="Basic and acidic residues" evidence="6">
    <location>
        <begin position="608"/>
        <end position="628"/>
    </location>
</feature>
<dbReference type="FunFam" id="2.40.30.10:FF:000013">
    <property type="entry name" value="eukaryotic translation initiation factor 5B"/>
    <property type="match status" value="1"/>
</dbReference>
<evidence type="ECO:0000256" key="6">
    <source>
        <dbReference type="SAM" id="MobiDB-lite"/>
    </source>
</evidence>
<sequence length="1102" mass="122995">MAGKKASGRDDENAAVGGGGKSRKKGLVIGNDHQYSSGTDQLSEKKGNHEGEEGEDEQVPEVVLVAGKKKLKGRKSGAGGNTGFNWSNFGLLGGGDEDYNDGDDEEISELTGEKDSEEEEDEPVVSFKGKKKGKGNKKSGGGGGRVFSASGFDATDDGENDGEVMDKYGDDDDDVPDIEFTGQKKKSSKGGKIKVAGRFSSKSNKKSGNNKFSAALLDEKSEDQVEETLKHEKKKKNKSARDAQEEDDLNKILAELGDAPPTSKSLAPPPREEKPNLQPEPVSVPDSVAEKEGEDEKEESAAAKKRKKKKKEKEKEKKAAAKEERLEEEKAETSEPKKTDAKGKGAEKKLPKHVREMQEALARRKEMEERKAREEEDKRRKEEEERLRQEELERQAEEARRRKKEREKERLLKKKQEGKLLTGKQKEQQRRLESMRYQILANATITVPNAERDGGPTRRPRYQTRRSRPVHDQANGIRIEEPVEAKEKEQEEEEGVHEVESLELENFEPVEEEKTEVANVLVKDGMEEDDDNEEWDAKSWDDVNLNVKGAFDDDEDSEPEPVLKKETKGSAPASRSALELVFALISSPLAAAQPAIAVRKPVTSQPMDSHDVEDKKSQAEVEVSDKYRKKDAAAKSKGAVSDAIPHKGEETLRSPICCVMGHVDTGKTKLLDYIRGTHVQEGEARGITQQIGATFFPVENIRDRTKELKADARLNVPGLLVIDTPGHESFTNLRSHGSGLCDIAVLVVNIMHGLEPQTIESLNLLRKRNTEFIVALNKIDRLYGWKTQPNAPIRKALKQQSKDVQNEFDRRLIEVITQLKEQGLNTELYYKNKDMGETFNIVPTSAISGEGIPDLLLLLIQWSQKTMVEKLTFRNVVQCTVLEVKVTKGHGTTIDVVLVNGVLHEGDQIVFCSLQGPIVTTIRALLTPHPMQELRVKGTYLHHKAIKAAQGIKITGQGLEHAIAGTSLYVVRRDDDLEEVKESAMQDMKSVTSRIDRSGEGVGTPVCVLQKDFTDIGRIASIRFNEKAVDHAKKGQKVTIKIVGTNPEEQQKMHGRHFDNDDQLVSHITRRSIDVLKAYYRDDLSMEDWKLVLKLKTLFKIQ</sequence>
<evidence type="ECO:0000256" key="2">
    <source>
        <dbReference type="ARBA" id="ARBA00022540"/>
    </source>
</evidence>
<keyword evidence="9" id="KW-1185">Reference proteome</keyword>
<dbReference type="EMBL" id="JACEGQ020000019">
    <property type="protein sequence ID" value="KAH8480087.1"/>
    <property type="molecule type" value="Genomic_DNA"/>
</dbReference>
<evidence type="ECO:0000313" key="8">
    <source>
        <dbReference type="EMBL" id="KAH8480087.1"/>
    </source>
</evidence>